<dbReference type="EMBL" id="BNHY01000004">
    <property type="protein sequence ID" value="GHN33197.1"/>
    <property type="molecule type" value="Genomic_DNA"/>
</dbReference>
<dbReference type="NCBIfam" id="TIGR01863">
    <property type="entry name" value="cas_Csd1"/>
    <property type="match status" value="1"/>
</dbReference>
<gene>
    <name evidence="1" type="ORF">ME791_03490</name>
</gene>
<name>A0ABD0ADM9_9LACO</name>
<dbReference type="Pfam" id="PF09709">
    <property type="entry name" value="Cas_Csd1"/>
    <property type="match status" value="1"/>
</dbReference>
<evidence type="ECO:0000313" key="1">
    <source>
        <dbReference type="EMBL" id="GHN33197.1"/>
    </source>
</evidence>
<organism evidence="1 2">
    <name type="scientific">Lactobacillus delbrueckii</name>
    <dbReference type="NCBI Taxonomy" id="1584"/>
    <lineage>
        <taxon>Bacteria</taxon>
        <taxon>Bacillati</taxon>
        <taxon>Bacillota</taxon>
        <taxon>Bacilli</taxon>
        <taxon>Lactobacillales</taxon>
        <taxon>Lactobacillaceae</taxon>
        <taxon>Lactobacillus</taxon>
    </lineage>
</organism>
<proteinExistence type="predicted"/>
<evidence type="ECO:0000313" key="2">
    <source>
        <dbReference type="Proteomes" id="UP001054884"/>
    </source>
</evidence>
<reference evidence="1 2" key="1">
    <citation type="journal article" date="2022" name="J. Dairy Sci.">
        <title>Genetic diversity of Lactobacillus delbrueckii isolated from raw milk in Hokkaido, Japan.</title>
        <authorList>
            <person name="Tsuchihashi H."/>
            <person name="Ichikawa A."/>
            <person name="Takeda M."/>
            <person name="Koizumi A."/>
            <person name="Mizoguchi C."/>
            <person name="Ishida T."/>
            <person name="Kimura K."/>
        </authorList>
    </citation>
    <scope>NUCLEOTIDE SEQUENCE [LARGE SCALE GENOMIC DNA]</scope>
    <source>
        <strain evidence="1 2">ME-791</strain>
    </source>
</reference>
<dbReference type="AlphaFoldDB" id="A0ABD0ADM9"/>
<dbReference type="Proteomes" id="UP001054884">
    <property type="component" value="Unassembled WGS sequence"/>
</dbReference>
<accession>A0ABD0ADM9</accession>
<dbReference type="InterPro" id="IPR010144">
    <property type="entry name" value="CRISPR-assoc_prot_Csd1-typ"/>
</dbReference>
<sequence length="624" mass="71726">MSWLSEFVDVYDKNEKNLGITSYRIYHPKSGEESKKAYQMLPVSHIFLNCTLQIDLNADGTFASAFVVDDPKTIVPATIESSIRSGSGSYLVPLPVDDKLQYLARDYSKWSGDEKYIESHKKYLEQFRAYLSFLKEYPDQYVYRTLQAVYRYVTENDIINDLWTGKIFGENVAKEKVAGNNLFKSTVRFNIRNPENVKRFENRRFFDAWTQYYHQVLQTDTVSGGTDEGIDYITGEENVILTSKHPKGILDNAANAKLISANDTTNFTFKGRFLTADEAVTIGYDSSQKAHAAMKWLLTKQGFKIGDRYYLAWEVNGENTADLSIVSQNPLLALAQKKFAETTEIDTNTNIAENFRKVLIDGANKDDYSLQGSVHLIELESPVNGRFGVVYYQAMSLQQYINKFASWYGKITIDDRQSFFNLKQVCYDIYGDRVDDKRMAATVSQLSHMILGSQIVPWSLLSAIYNRAIRPASFNDDKSWRRVMRTASKLFKAYYDEGEIKTMLNDSYHDRSYSFGRLLAIADVIEEGVLQGSENNEGRVTNAKRYMSSFAQRPLDTWKIIYTNLQPYLRKSKYSFKASKLIDEIFASLDAEDKHLNDPLNGKFLIGYSQQRNDWYQKKKTSNE</sequence>
<protein>
    <submittedName>
        <fullName evidence="1">CRISPR-associated protein Csd1</fullName>
    </submittedName>
</protein>
<comment type="caution">
    <text evidence="1">The sequence shown here is derived from an EMBL/GenBank/DDBJ whole genome shotgun (WGS) entry which is preliminary data.</text>
</comment>
<dbReference type="RefSeq" id="WP_236162030.1">
    <property type="nucleotide sequence ID" value="NZ_BNHY01000004.1"/>
</dbReference>